<organism evidence="3 4">
    <name type="scientific">Vibrio ostreae</name>
    <dbReference type="NCBI Taxonomy" id="2841925"/>
    <lineage>
        <taxon>Bacteria</taxon>
        <taxon>Pseudomonadati</taxon>
        <taxon>Pseudomonadota</taxon>
        <taxon>Gammaproteobacteria</taxon>
        <taxon>Vibrionales</taxon>
        <taxon>Vibrionaceae</taxon>
        <taxon>Vibrio</taxon>
    </lineage>
</organism>
<dbReference type="Proteomes" id="UP000694232">
    <property type="component" value="Chromosome 2"/>
</dbReference>
<protein>
    <submittedName>
        <fullName evidence="3">Endonuclease/exonuclease/phosphatase family protein</fullName>
    </submittedName>
</protein>
<dbReference type="GO" id="GO:0004519">
    <property type="term" value="F:endonuclease activity"/>
    <property type="evidence" value="ECO:0007669"/>
    <property type="project" value="UniProtKB-KW"/>
</dbReference>
<name>A0A975YMA5_9VIBR</name>
<dbReference type="AlphaFoldDB" id="A0A975YMA5"/>
<accession>A0A975YMA5</accession>
<evidence type="ECO:0000313" key="4">
    <source>
        <dbReference type="Proteomes" id="UP000694232"/>
    </source>
</evidence>
<keyword evidence="1" id="KW-0732">Signal</keyword>
<keyword evidence="3" id="KW-0378">Hydrolase</keyword>
<feature type="domain" description="Endonuclease/exonuclease/phosphatase" evidence="2">
    <location>
        <begin position="31"/>
        <end position="291"/>
    </location>
</feature>
<gene>
    <name evidence="3" type="ORF">KNV97_01795</name>
</gene>
<reference evidence="3" key="1">
    <citation type="submission" date="2021-06" db="EMBL/GenBank/DDBJ databases">
        <title>Vibrio nov. sp., novel gut bacterium isolated from Yellow Sea oyster.</title>
        <authorList>
            <person name="Muhammad N."/>
            <person name="Nguyen T.H."/>
            <person name="Lee Y.-J."/>
            <person name="Ko J."/>
            <person name="Kim S.-G."/>
        </authorList>
    </citation>
    <scope>NUCLEOTIDE SEQUENCE</scope>
    <source>
        <strain evidence="3">OG9-811</strain>
    </source>
</reference>
<keyword evidence="4" id="KW-1185">Reference proteome</keyword>
<dbReference type="KEGG" id="vos:KNV97_01795"/>
<keyword evidence="3" id="KW-0255">Endonuclease</keyword>
<proteinExistence type="predicted"/>
<evidence type="ECO:0000259" key="2">
    <source>
        <dbReference type="Pfam" id="PF03372"/>
    </source>
</evidence>
<feature type="chain" id="PRO_5037087166" evidence="1">
    <location>
        <begin position="25"/>
        <end position="300"/>
    </location>
</feature>
<evidence type="ECO:0000256" key="1">
    <source>
        <dbReference type="SAM" id="SignalP"/>
    </source>
</evidence>
<keyword evidence="3" id="KW-0540">Nuclease</keyword>
<evidence type="ECO:0000313" key="3">
    <source>
        <dbReference type="EMBL" id="QXO16276.1"/>
    </source>
</evidence>
<dbReference type="EMBL" id="CP076642">
    <property type="protein sequence ID" value="QXO16276.1"/>
    <property type="molecule type" value="Genomic_DNA"/>
</dbReference>
<feature type="signal peptide" evidence="1">
    <location>
        <begin position="1"/>
        <end position="24"/>
    </location>
</feature>
<sequence>MRLKLVTSRLLALILLGSSVTAQAENTVISSWNLEWLTLNPAVSANRGKRTAQDLDALAGHFSRLNSDVVAFQEVDSAQAMQRIAGNHYQIVMSDRSLARNQKRQFSDSNQYTGFAIRRGVPFADPADIDLTPQQHNKLRFATYIVLYPDSKQPLHVLNVHLKAGCSGKFSASNRSCRTVRQQGEALNQWLSARAGLQQSYLIVGDFNHNLAYQGDWLWQEIGAGLPQAPQLTTRQTRAECKVRSRNQTNKLHQFRSLIDHVIASPDLALPQPQQITFDPPLVLTYKLSDHCPVRAVLTR</sequence>
<dbReference type="Pfam" id="PF03372">
    <property type="entry name" value="Exo_endo_phos"/>
    <property type="match status" value="1"/>
</dbReference>
<dbReference type="RefSeq" id="WP_218561962.1">
    <property type="nucleotide sequence ID" value="NZ_CP076642.1"/>
</dbReference>
<dbReference type="InterPro" id="IPR005135">
    <property type="entry name" value="Endo/exonuclease/phosphatase"/>
</dbReference>